<dbReference type="Proteomes" id="UP000032566">
    <property type="component" value="Unassembled WGS sequence"/>
</dbReference>
<evidence type="ECO:0000313" key="3">
    <source>
        <dbReference type="Proteomes" id="UP000032566"/>
    </source>
</evidence>
<organism evidence="2 3">
    <name type="scientific">Acidovorax temperans</name>
    <dbReference type="NCBI Taxonomy" id="80878"/>
    <lineage>
        <taxon>Bacteria</taxon>
        <taxon>Pseudomonadati</taxon>
        <taxon>Pseudomonadota</taxon>
        <taxon>Betaproteobacteria</taxon>
        <taxon>Burkholderiales</taxon>
        <taxon>Comamonadaceae</taxon>
        <taxon>Acidovorax</taxon>
    </lineage>
</organism>
<dbReference type="OrthoDB" id="9976056at2"/>
<gene>
    <name evidence="2" type="ORF">RP29_07490</name>
</gene>
<dbReference type="RefSeq" id="WP_044397082.1">
    <property type="nucleotide sequence ID" value="NZ_JXYQ01000020.1"/>
</dbReference>
<sequence length="447" mass="48606">MEMTAKLKSVAWGCLALVCGSVSAQVRDGAYTGTIDCGPLLTNPQQGAWSQPIQLTVSGQSVAWERLDSRLTETGSSALRDGRVSFALEGRWNPGQGRSGQWRNVVMLEWKNAALSGPATIFSANGEQRLRDCSVRVVMAGNADTSAAASLQRNAGAAISSAANGKLANVGESVVSKLQRSTAIPAPVLEAPAQPHKQAPIARRSTDPTATEYEAAQAKLRAEEKARQNRAPVPITPDMCVDGVCVEQDLGAVAANLNWAPPEPMDQIPSSHRKAYEDGIRQGMQTCEQANQPLWADKARKLCDFLILGPLRPKADLVAFFKENRQAVCVTGSKYFKLQIKTALGPTYVEVRFSRDGRPRIKEISKEFQIKNKDDLADLSAQMRKKHPYIGNSTRAVTAPWGGYVSYDDGYALGPTYRLEARSVFFDPREEPNEGTCTPARKTITVQ</sequence>
<keyword evidence="3" id="KW-1185">Reference proteome</keyword>
<reference evidence="2 3" key="1">
    <citation type="submission" date="2014-12" db="EMBL/GenBank/DDBJ databases">
        <title>Isolation of bacteria from lake water.</title>
        <authorList>
            <person name="Sheng K.-Y."/>
            <person name="Chin P.-S."/>
            <person name="Chan K.-G."/>
            <person name="Tan G.S."/>
        </authorList>
    </citation>
    <scope>NUCLEOTIDE SEQUENCE [LARGE SCALE GENOMIC DNA]</scope>
    <source>
        <strain evidence="2 3">KY4</strain>
    </source>
</reference>
<dbReference type="AlphaFoldDB" id="A0A0D7KAZ3"/>
<feature type="chain" id="PRO_5002320976" evidence="1">
    <location>
        <begin position="25"/>
        <end position="447"/>
    </location>
</feature>
<dbReference type="PATRIC" id="fig|80878.5.peg.1005"/>
<protein>
    <submittedName>
        <fullName evidence="2">Uncharacterized protein</fullName>
    </submittedName>
</protein>
<dbReference type="EMBL" id="JXYQ01000020">
    <property type="protein sequence ID" value="KJA11117.1"/>
    <property type="molecule type" value="Genomic_DNA"/>
</dbReference>
<proteinExistence type="predicted"/>
<comment type="caution">
    <text evidence="2">The sequence shown here is derived from an EMBL/GenBank/DDBJ whole genome shotgun (WGS) entry which is preliminary data.</text>
</comment>
<keyword evidence="1" id="KW-0732">Signal</keyword>
<evidence type="ECO:0000313" key="2">
    <source>
        <dbReference type="EMBL" id="KJA11117.1"/>
    </source>
</evidence>
<accession>A0A0D7KAZ3</accession>
<name>A0A0D7KAZ3_9BURK</name>
<feature type="signal peptide" evidence="1">
    <location>
        <begin position="1"/>
        <end position="24"/>
    </location>
</feature>
<evidence type="ECO:0000256" key="1">
    <source>
        <dbReference type="SAM" id="SignalP"/>
    </source>
</evidence>